<dbReference type="InterPro" id="IPR028584">
    <property type="entry name" value="Cellobiose_2_epim"/>
</dbReference>
<evidence type="ECO:0000256" key="2">
    <source>
        <dbReference type="ARBA" id="ARBA00008558"/>
    </source>
</evidence>
<keyword evidence="6" id="KW-1185">Reference proteome</keyword>
<comment type="caution">
    <text evidence="5">The sequence shown here is derived from an EMBL/GenBank/DDBJ whole genome shotgun (WGS) entry which is preliminary data.</text>
</comment>
<dbReference type="InterPro" id="IPR010819">
    <property type="entry name" value="AGE/CE"/>
</dbReference>
<dbReference type="Gene3D" id="1.50.10.10">
    <property type="match status" value="1"/>
</dbReference>
<evidence type="ECO:0000256" key="3">
    <source>
        <dbReference type="ARBA" id="ARBA00023235"/>
    </source>
</evidence>
<gene>
    <name evidence="5" type="ORF">J21TS3_20330</name>
</gene>
<accession>A0ABQ4LVB8</accession>
<dbReference type="PANTHER" id="PTHR15108">
    <property type="entry name" value="N-ACYLGLUCOSAMINE-2-EPIMERASE"/>
    <property type="match status" value="1"/>
</dbReference>
<dbReference type="EC" id="5.1.3.11" evidence="4"/>
<comment type="function">
    <text evidence="4">Catalyzes the reversible epimerization of cellobiose to 4-O-beta-D-glucopyranosyl-D-mannose (Glc-Man).</text>
</comment>
<evidence type="ECO:0000256" key="4">
    <source>
        <dbReference type="HAMAP-Rule" id="MF_00929"/>
    </source>
</evidence>
<sequence length="412" mass="47303">MMDALPWMQELEDELKNNILRFWMDKSVDDARGGFYGEIDRQLRVNERADKGLVLNARILWTFSAAYRRYKDEQYLKIASRAYHYLIEHFLDRSFGGLYWMVDADGHPSQDKKQIYGQSFAIYALSEFYLADGHQEALDASIELYELIERHSHDPIHQGYIEALGRDWTHTSSFSLSNKDLNEKKSMNTHLHVLEAYTNLYRAWKSPALASSLARLIEVTIEKIVDPATGHFRLFFDEEWNAKGSHISYGHDIEGSWLLLEAAEVLQDQPLLERVRAVAVRMAEAVIANGVDRDGGIWNEADPDGVTDADKDWWPQAEAMVGFYNAYELTGDPKFRAAALDSWKFIQQYIVDREHGEWHWGVDPNGVPLPGGPKISAWKCPYHNGRACLEMLSRLQKETNGREADSRLSEGI</sequence>
<evidence type="ECO:0000313" key="5">
    <source>
        <dbReference type="EMBL" id="GIO67212.1"/>
    </source>
</evidence>
<name>A0ABQ4LVB8_9BACL</name>
<organism evidence="5 6">
    <name type="scientific">Paenibacillus cookii</name>
    <dbReference type="NCBI Taxonomy" id="157839"/>
    <lineage>
        <taxon>Bacteria</taxon>
        <taxon>Bacillati</taxon>
        <taxon>Bacillota</taxon>
        <taxon>Bacilli</taxon>
        <taxon>Bacillales</taxon>
        <taxon>Paenibacillaceae</taxon>
        <taxon>Paenibacillus</taxon>
    </lineage>
</organism>
<dbReference type="InterPro" id="IPR012341">
    <property type="entry name" value="6hp_glycosidase-like_sf"/>
</dbReference>
<evidence type="ECO:0000256" key="1">
    <source>
        <dbReference type="ARBA" id="ARBA00001470"/>
    </source>
</evidence>
<dbReference type="EMBL" id="BORW01000008">
    <property type="protein sequence ID" value="GIO67212.1"/>
    <property type="molecule type" value="Genomic_DNA"/>
</dbReference>
<reference evidence="5 6" key="1">
    <citation type="submission" date="2021-03" db="EMBL/GenBank/DDBJ databases">
        <title>Antimicrobial resistance genes in bacteria isolated from Japanese honey, and their potential for conferring macrolide and lincosamide resistance in the American foulbrood pathogen Paenibacillus larvae.</title>
        <authorList>
            <person name="Okamoto M."/>
            <person name="Kumagai M."/>
            <person name="Kanamori H."/>
            <person name="Takamatsu D."/>
        </authorList>
    </citation>
    <scope>NUCLEOTIDE SEQUENCE [LARGE SCALE GENOMIC DNA]</scope>
    <source>
        <strain evidence="5 6">J21TS3</strain>
    </source>
</reference>
<comment type="similarity">
    <text evidence="4">Belongs to the cellobiose 2-epimerase family.</text>
</comment>
<dbReference type="InterPro" id="IPR008928">
    <property type="entry name" value="6-hairpin_glycosidase_sf"/>
</dbReference>
<proteinExistence type="inferred from homology"/>
<comment type="similarity">
    <text evidence="2">Belongs to the N-acylglucosamine 2-epimerase family.</text>
</comment>
<dbReference type="Pfam" id="PF07221">
    <property type="entry name" value="GlcNAc_2-epim"/>
    <property type="match status" value="1"/>
</dbReference>
<dbReference type="SUPFAM" id="SSF48208">
    <property type="entry name" value="Six-hairpin glycosidases"/>
    <property type="match status" value="1"/>
</dbReference>
<comment type="catalytic activity">
    <reaction evidence="1 4">
        <text>D-cellobiose = beta-D-glucosyl-(1-&gt;4)-D-mannopyranose</text>
        <dbReference type="Rhea" id="RHEA:23384"/>
        <dbReference type="ChEBI" id="CHEBI:17057"/>
        <dbReference type="ChEBI" id="CHEBI:47931"/>
        <dbReference type="EC" id="5.1.3.11"/>
    </reaction>
</comment>
<keyword evidence="3 4" id="KW-0413">Isomerase</keyword>
<dbReference type="Proteomes" id="UP000680638">
    <property type="component" value="Unassembled WGS sequence"/>
</dbReference>
<protein>
    <recommendedName>
        <fullName evidence="4">Cellobiose 2-epimerase</fullName>
        <shortName evidence="4">CE</shortName>
        <ecNumber evidence="4">5.1.3.11</ecNumber>
    </recommendedName>
</protein>
<evidence type="ECO:0000313" key="6">
    <source>
        <dbReference type="Proteomes" id="UP000680638"/>
    </source>
</evidence>
<dbReference type="HAMAP" id="MF_00929">
    <property type="entry name" value="Cellobiose_2_epim"/>
    <property type="match status" value="1"/>
</dbReference>